<evidence type="ECO:0000256" key="4">
    <source>
        <dbReference type="ARBA" id="ARBA00022989"/>
    </source>
</evidence>
<dbReference type="RefSeq" id="WP_190927933.1">
    <property type="nucleotide sequence ID" value="NZ_JACXJA010000014.1"/>
</dbReference>
<dbReference type="EMBL" id="JACXJA010000014">
    <property type="protein sequence ID" value="MBD2862765.1"/>
    <property type="molecule type" value="Genomic_DNA"/>
</dbReference>
<dbReference type="Pfam" id="PF04347">
    <property type="entry name" value="FliO"/>
    <property type="match status" value="1"/>
</dbReference>
<protein>
    <submittedName>
        <fullName evidence="7">Flagellar biosynthetic protein FliO</fullName>
    </submittedName>
</protein>
<dbReference type="GO" id="GO:0044781">
    <property type="term" value="P:bacterial-type flagellum organization"/>
    <property type="evidence" value="ECO:0007669"/>
    <property type="project" value="InterPro"/>
</dbReference>
<comment type="caution">
    <text evidence="7">The sequence shown here is derived from an EMBL/GenBank/DDBJ whole genome shotgun (WGS) entry which is preliminary data.</text>
</comment>
<dbReference type="GO" id="GO:0016020">
    <property type="term" value="C:membrane"/>
    <property type="evidence" value="ECO:0007669"/>
    <property type="project" value="InterPro"/>
</dbReference>
<feature type="transmembrane region" description="Helical" evidence="6">
    <location>
        <begin position="52"/>
        <end position="75"/>
    </location>
</feature>
<evidence type="ECO:0000313" key="8">
    <source>
        <dbReference type="Proteomes" id="UP000639396"/>
    </source>
</evidence>
<reference evidence="7" key="1">
    <citation type="submission" date="2020-09" db="EMBL/GenBank/DDBJ databases">
        <title>A novel bacterium of genus Paenibacillus, isolated from South China Sea.</title>
        <authorList>
            <person name="Huang H."/>
            <person name="Mo K."/>
            <person name="Hu Y."/>
        </authorList>
    </citation>
    <scope>NUCLEOTIDE SEQUENCE</scope>
    <source>
        <strain evidence="7">IB182363</strain>
    </source>
</reference>
<evidence type="ECO:0000313" key="7">
    <source>
        <dbReference type="EMBL" id="MBD2862765.1"/>
    </source>
</evidence>
<proteinExistence type="predicted"/>
<organism evidence="7 8">
    <name type="scientific">Paenibacillus oceani</name>
    <dbReference type="NCBI Taxonomy" id="2772510"/>
    <lineage>
        <taxon>Bacteria</taxon>
        <taxon>Bacillati</taxon>
        <taxon>Bacillota</taxon>
        <taxon>Bacilli</taxon>
        <taxon>Bacillales</taxon>
        <taxon>Paenibacillaceae</taxon>
        <taxon>Paenibacillus</taxon>
    </lineage>
</organism>
<comment type="subcellular location">
    <subcellularLocation>
        <location evidence="1">Cell membrane</location>
    </subcellularLocation>
</comment>
<keyword evidence="7" id="KW-0282">Flagellum</keyword>
<keyword evidence="5 6" id="KW-0472">Membrane</keyword>
<keyword evidence="3 6" id="KW-0812">Transmembrane</keyword>
<sequence length="214" mass="23078">MQSIYRHLAALAVLTIPVLGYAVPSANAEDRSGPDSFPGVTNTGGVQADSGAVFLMMVKVLFFLILIIGFFLLIIKFLSKKKLSWMQGRAVKSLGGVPLGPNKSVQIVEIGRSIYVVGVGGDVNLIQRIDDPEEVAIITASLTSDSTGSGQGMQKLGELIGGWTKRKKEPAREDEMTASFQDVFQSKMKNMSGRKKMIEDLLSQNDKPDGKADS</sequence>
<dbReference type="InterPro" id="IPR022781">
    <property type="entry name" value="Flagellar_biosynth_FliO"/>
</dbReference>
<evidence type="ECO:0000256" key="3">
    <source>
        <dbReference type="ARBA" id="ARBA00022692"/>
    </source>
</evidence>
<gene>
    <name evidence="7" type="ORF">IDH45_12300</name>
</gene>
<accession>A0A927CBC3</accession>
<dbReference type="AlphaFoldDB" id="A0A927CBC3"/>
<keyword evidence="8" id="KW-1185">Reference proteome</keyword>
<evidence type="ECO:0000256" key="1">
    <source>
        <dbReference type="ARBA" id="ARBA00004236"/>
    </source>
</evidence>
<evidence type="ECO:0000256" key="5">
    <source>
        <dbReference type="ARBA" id="ARBA00023136"/>
    </source>
</evidence>
<keyword evidence="7" id="KW-0966">Cell projection</keyword>
<dbReference type="Proteomes" id="UP000639396">
    <property type="component" value="Unassembled WGS sequence"/>
</dbReference>
<keyword evidence="7" id="KW-0969">Cilium</keyword>
<keyword evidence="4 6" id="KW-1133">Transmembrane helix</keyword>
<evidence type="ECO:0000256" key="2">
    <source>
        <dbReference type="ARBA" id="ARBA00022475"/>
    </source>
</evidence>
<evidence type="ECO:0000256" key="6">
    <source>
        <dbReference type="SAM" id="Phobius"/>
    </source>
</evidence>
<keyword evidence="2" id="KW-1003">Cell membrane</keyword>
<name>A0A927CBC3_9BACL</name>